<dbReference type="RefSeq" id="WP_025345635.1">
    <property type="nucleotide sequence ID" value="NZ_CP007201.1"/>
</dbReference>
<evidence type="ECO:0000313" key="4">
    <source>
        <dbReference type="Proteomes" id="UP000019322"/>
    </source>
</evidence>
<gene>
    <name evidence="3" type="ORF">SMUL_2550</name>
</gene>
<feature type="transmembrane region" description="Helical" evidence="1">
    <location>
        <begin position="44"/>
        <end position="63"/>
    </location>
</feature>
<evidence type="ECO:0000259" key="2">
    <source>
        <dbReference type="Pfam" id="PF20016"/>
    </source>
</evidence>
<dbReference type="AlphaFoldDB" id="A0AA86AQ87"/>
<sequence length="285" mass="32975">MSLKKVGFFDKAIRDKFSKVIAWMSSIVTLVFVFSPALPSNWKLDFGMGFIAILFVIYIYLWVKANLLSSVKINIEGSEVNIKAGDIFAQDGLKVIAFNEYFDTKVDDNIISSKSLNGIFINKYFKDSAGVLDQHIENYDFEENKIEVNSTRNDGKKQKFKIGTICLYKFQNNEEFILTAFTKFDIQNKATLTMPEYLEFLIKFWDEINRVYAQKSVSVPIFGSGITRIKEHKNISDEELLKIMLWTFRISEMRFKYPAKLTIVVHKDKINQINLLDIEMAKNGL</sequence>
<dbReference type="Proteomes" id="UP000019322">
    <property type="component" value="Chromosome"/>
</dbReference>
<evidence type="ECO:0000313" key="3">
    <source>
        <dbReference type="EMBL" id="AHJ13792.1"/>
    </source>
</evidence>
<dbReference type="Pfam" id="PF20016">
    <property type="entry name" value="ThsA_Macro"/>
    <property type="match status" value="1"/>
</dbReference>
<keyword evidence="1" id="KW-0812">Transmembrane</keyword>
<dbReference type="KEGG" id="smul:SMUL_2550"/>
<keyword evidence="1" id="KW-0472">Membrane</keyword>
<dbReference type="EMBL" id="CP007201">
    <property type="protein sequence ID" value="AHJ13792.1"/>
    <property type="molecule type" value="Genomic_DNA"/>
</dbReference>
<dbReference type="InterPro" id="IPR045535">
    <property type="entry name" value="ThsA_Macro"/>
</dbReference>
<proteinExistence type="predicted"/>
<reference evidence="3 4" key="1">
    <citation type="journal article" date="2014" name="Environ. Microbiol.">
        <title>Insights into organohalide respiration and the versatile catabolism of Sulfurospirillum multivorans gained from comparative genomics and physiological studies.</title>
        <authorList>
            <person name="Goris T."/>
            <person name="Schubert T."/>
            <person name="Gadkari J."/>
            <person name="Wubet T."/>
            <person name="Tarkka M."/>
            <person name="Buscot F."/>
            <person name="Adrian L."/>
            <person name="Diekert G."/>
        </authorList>
    </citation>
    <scope>NUCLEOTIDE SEQUENCE [LARGE SCALE GENOMIC DNA]</scope>
    <source>
        <strain evidence="4">DM 12446 / JCM 15788 / NBRC 109480</strain>
    </source>
</reference>
<organism evidence="3 4">
    <name type="scientific">Sulfurospirillum multivorans (strain DM 12446 / JCM 15788 / NBRC 109480)</name>
    <dbReference type="NCBI Taxonomy" id="1150621"/>
    <lineage>
        <taxon>Bacteria</taxon>
        <taxon>Pseudomonadati</taxon>
        <taxon>Campylobacterota</taxon>
        <taxon>Epsilonproteobacteria</taxon>
        <taxon>Campylobacterales</taxon>
        <taxon>Sulfurospirillaceae</taxon>
        <taxon>Sulfurospirillum</taxon>
    </lineage>
</organism>
<evidence type="ECO:0000256" key="1">
    <source>
        <dbReference type="SAM" id="Phobius"/>
    </source>
</evidence>
<accession>A0AA86AQ87</accession>
<feature type="domain" description="Thoeris protein ThsA Macro" evidence="2">
    <location>
        <begin position="80"/>
        <end position="266"/>
    </location>
</feature>
<feature type="transmembrane region" description="Helical" evidence="1">
    <location>
        <begin position="20"/>
        <end position="38"/>
    </location>
</feature>
<protein>
    <recommendedName>
        <fullName evidence="2">Thoeris protein ThsA Macro domain-containing protein</fullName>
    </recommendedName>
</protein>
<keyword evidence="1" id="KW-1133">Transmembrane helix</keyword>
<name>A0AA86AQ87_SULMK</name>